<keyword evidence="2" id="KW-1185">Reference proteome</keyword>
<reference evidence="1" key="1">
    <citation type="submission" date="2021-02" db="EMBL/GenBank/DDBJ databases">
        <authorList>
            <person name="Dougan E. K."/>
            <person name="Rhodes N."/>
            <person name="Thang M."/>
            <person name="Chan C."/>
        </authorList>
    </citation>
    <scope>NUCLEOTIDE SEQUENCE</scope>
</reference>
<dbReference type="InterPro" id="IPR006626">
    <property type="entry name" value="PbH1"/>
</dbReference>
<name>A0A812LFE0_9DINO</name>
<dbReference type="AlphaFoldDB" id="A0A812LFE0"/>
<dbReference type="Proteomes" id="UP000601435">
    <property type="component" value="Unassembled WGS sequence"/>
</dbReference>
<dbReference type="SMART" id="SM00710">
    <property type="entry name" value="PbH1"/>
    <property type="match status" value="8"/>
</dbReference>
<comment type="caution">
    <text evidence="1">The sequence shown here is derived from an EMBL/GenBank/DDBJ whole genome shotgun (WGS) entry which is preliminary data.</text>
</comment>
<protein>
    <submittedName>
        <fullName evidence="1">Uncharacterized protein</fullName>
    </submittedName>
</protein>
<dbReference type="EMBL" id="CAJNJA010009279">
    <property type="protein sequence ID" value="CAE7245086.1"/>
    <property type="molecule type" value="Genomic_DNA"/>
</dbReference>
<sequence>MKAMGSFVQEEGSVSCQACNSRRGGCMHVVDKFVQSKRGSANFTACNTSGNGGALSAWKGVYLGGNSSFQDCSSTGYDGGCLHTEGHANFQGFARFTDCEAARHGGAVSARSVESGARVAFDFCKAGWSGGGLYLEAFHQTGGSVTFAYCAADLGNGGGLYLRGDFRQDGGDTGFDLCEAKNGKGGGLCVERGSLIQSAGNLDIKTCKAGSTGGGGDVELDVVQQGSKLSVADCRSERDGGGMRIGGNFTQESGGVAAFSSCFTKHGGGCLAVEQSVYLAGVLKYFRDHERRSVEKALNSLAMRAVGAISFENCRAAKGFGGGVQVRHGNFTSASGVLNFTRCFAQLGMSLQLGSLFQHGGDIRFSHCKAGMGGGLALPQGSLHQFTGSLGFEDLFPVPTQNQKGKDVLLIAGAMNFSNCQAFGQGGGAVVKQDFLQHGGALLVDSCNSHDVGGGLHIGGIFNQTSDSAARFTACRARVGGCLGVDGPVFVSGSNTFKRCVAFGDREGTGGGGLFTQQTFAQLGGIINFTKCRALRSGGALRINNGSLLAKSGTMIFKKCRAGNSGGGAEVGLHVYIGPEAKMFLRECSSHYFGGGMYLGGHFFQDGGSMNFSSCQADRGGGLAVFRYFHQQAGRMHFLDCHAAVGGGIWMQKNMTVGSSVVLSKCNAHSSDVGGGCVYIDQGELTVKGNASMENCSSLGSGGGLLMGSGGVRQQAGSSLSFRHCSARGGNGGGMSAYSFASEGFTEFASCAASSGGSGGGFYISSGHGTIQQSGGRMSLINCTAGQRGGGFYLGSTVPGCLRDISFDRCGTDGDAGTFYTKSPVLNVSNLTVLEPRSVDFDIISEGKLALQDLHLRSRNRKFGMGIMAGSLHAGTVNCTLLRWCSLVAPEPHVDHLHCPPGTGIQGGDDSSNCLVCKDNFTMLPGDTQSKCVPCPTHSDFCYADKFKMTPGHMVQKADISLTIFCPNPAACPGGNSTNLSTMCAPGYQGRACANCTQGYSISDSSVLICTRCATDFWRKLLQWAYMLAKHILPFAVAAYSALQVEEAEEAKRSGVLINQLLSFATVAGTLLILGPCYRVTLTIIFKKQNKVVFFSEALVNILQDYKVTTIPTNTFRRFKQLSVFSCSGILGIFLDQNPGSWLPRPMQCEKSS</sequence>
<gene>
    <name evidence="1" type="ORF">SNEC2469_LOCUS4716</name>
</gene>
<evidence type="ECO:0000313" key="1">
    <source>
        <dbReference type="EMBL" id="CAE7245086.1"/>
    </source>
</evidence>
<dbReference type="OrthoDB" id="432246at2759"/>
<evidence type="ECO:0000313" key="2">
    <source>
        <dbReference type="Proteomes" id="UP000601435"/>
    </source>
</evidence>
<proteinExistence type="predicted"/>
<accession>A0A812LFE0</accession>
<organism evidence="1 2">
    <name type="scientific">Symbiodinium necroappetens</name>
    <dbReference type="NCBI Taxonomy" id="1628268"/>
    <lineage>
        <taxon>Eukaryota</taxon>
        <taxon>Sar</taxon>
        <taxon>Alveolata</taxon>
        <taxon>Dinophyceae</taxon>
        <taxon>Suessiales</taxon>
        <taxon>Symbiodiniaceae</taxon>
        <taxon>Symbiodinium</taxon>
    </lineage>
</organism>